<keyword evidence="5" id="KW-1185">Reference proteome</keyword>
<dbReference type="InterPro" id="IPR002890">
    <property type="entry name" value="MG2"/>
</dbReference>
<dbReference type="STRING" id="652787.SAMN05216490_1160"/>
<dbReference type="Gene3D" id="1.50.10.20">
    <property type="match status" value="1"/>
</dbReference>
<evidence type="ECO:0000313" key="4">
    <source>
        <dbReference type="EMBL" id="SDS44144.1"/>
    </source>
</evidence>
<dbReference type="OrthoDB" id="9767116at2"/>
<dbReference type="EMBL" id="LT629740">
    <property type="protein sequence ID" value="SDS44144.1"/>
    <property type="molecule type" value="Genomic_DNA"/>
</dbReference>
<dbReference type="SMART" id="SM01360">
    <property type="entry name" value="A2M"/>
    <property type="match status" value="1"/>
</dbReference>
<sequence>MSSSYLRSLKIMLITGLLFFITNARAQDKYQTISNRIDSLAGVGLPKSALKEVDELEKLARQNKNTPQQIKAVIYRMTFQSYLEENAYPAIISRLKKDVQQAKYPAKPVLQSLLAEMYWKYYDQNRYRFTQRSQLLKPDTDFNKWDLKTIINETSGLYKLSLADARQEQATPITVLDGVLQGDTATRYLRPTLYDMLVQRAFDFYLSDEPALTKPRLPFSLNDAAFFGDSRTFAALPVKTTDTASTYYQSIKYLQQATNFHLQMHQGEALADIDLQRLKFLYSKSTVNHKDSLYLSALKQIATTFAKKPISAEALVLQGQYYQGLDSLTIAYNYFKQAVSAYPQSLGGKNAAVLMKGIEQKEISATVENINMPGKPLLALLTYKNITSANVLVYRLSAAQLQDYNTGDTISTLPKYRINLLKKLKAVQNQDLKWTDPGDFRGHSVEFKLGALAAGNYVLLIKDGASDDETLTGLADFRISSLAYTARKNPDNNIEIRVMDRETGKPLSGVQVSINAKVSTYDNKAKNTYWTDLNDSGNTDRDGKFISTKYARMNGLSIKFIFKGDTLSEQSKYINGAEDRTDNDDEPEDKTVLFTDRQIYRSGQTIYFKGLQLQTLKGKSKIMPGKAEEVDFMDVNNKQVSSLQLTTNEFGSFSGSFIIPQSMLNGEVRIKTADGDINVQVEEYKRPTFQVEFLRVKESYKLNDSVTVKGKVTAFSGYGLSQARVTYHITRSQNIRFMPYKRGVPYRYNYNNPTTEIKADTILTDNQGNYSIKFKAIPGESASAENYNYTINADVTDESDETHSGQTTVTIGNNDIKIIDNIPARAFAKDTYKVPVSISNLNNQPEKGEIKVEIYALKNPDQLFINRLWTTPDKYLLSKADFKANFPDYAYGNEDNEATWPRAQLISSVNLKTDTGKRDSISLDQLRKQASGIYQVVISARNEKGDTTSITKYVTLMADPPKASNTNEWVVPVLNSVKPGSNAEFLVGLNQKINVLMEYYNGAKLISSKWITIDNGQQNIKVPVAAADKNPAVQFLTVYHNRIYSSYQKIYITNPDNNLKVKFLTFNNKLEPGQAEQWKLQVSGANNEKLATEMVASLYDASLDDIAPSQNWSHALDPSQKYQPNYFAWNSYEFVNALNTMPVSYANFNYSTISRDYEQLNLFGYDYYGNYNNGYRQYQQRLQADNELREDYLKNAQLVKNGYDISGYVREGSGGPGLAGASVTIKGTSIATTTNSVGYFKIRVPINGTLVFTYVGYLKQEIATSKTGILNLKLAQDGSGLNEVVVVGYGVQKSIVVNGPVGNANKIMIRGTSSQLAEVALNGKVAGVQVVNDYGDQAFKADTSEFKASPYKQRQPIIRKNFNETAFFYPQLRTNDKGEILIDFIIPQSLTKWRFEAFAHTQQLQTGYIENEIVTQKQLSINANMPRFLREGDTLTVSARLANLTAGDLKGKVTIQLFNALTMQPVNLLLNPADSTKQVEIGANMNKGVSFKLVVPQGLDALTYRLTADAGNYSDGEENTLPVLPNRMLVTESMPMMVRAGKTSDYTFDKLINNTSTTLKSKTLTLEYTQNPAWYAVQALPYMMEFPYECSEQVFSRYYANSLATSLVNHMPVIKRVFDQWKNTNSTELLSNLEKNQDLKSTLLEETPWLQDAANESEQKKRIALLFDLNKMSNEMQLNLDKLQKRQLPDGGFTWFAGDQADRYITQHIIAGIGQLFHLNIATEKDQELKEISDKAIQYLDDQLVTDDKAAKKLPRYETRGLGSTEIHAWYALSYYTGKQMSTAVKSAFNNYLNRAAKQWVSQSIYEQGLIALTMQRNGKPLVAQAIIKSLKETAQQSDDLGMCWARNTYGYFWYQSPIETQSLMIELFTEAGNNQKSVEEMKIWLLRSKQTSDWKTTKATAAACYALLMKQDDWLSPNSSSAITLGGKPLEELKPDIKADAGTGYIKTSWADEQIKPAYGKVEIKNNGKSISWGALHWQYLEQLDKITPSKTDIHIDRKYFIVKQTDGGPVLTAVDATHQPKTGDLLKVVVYLQSGRDFEYVQLKDMRPAGTEPVDALSAYKYQDGLYYYQVTKDVATNFFISYLKKGNYVFEYQLRVAQPGDFSTGIATVQSMYAPEFNAHSEGERIIFTAPKAL</sequence>
<dbReference type="Pfam" id="PF00207">
    <property type="entry name" value="A2M"/>
    <property type="match status" value="1"/>
</dbReference>
<dbReference type="PANTHER" id="PTHR40094:SF1">
    <property type="entry name" value="UBIQUITIN DOMAIN-CONTAINING PROTEIN"/>
    <property type="match status" value="1"/>
</dbReference>
<dbReference type="InterPro" id="IPR041246">
    <property type="entry name" value="Bact_MG10"/>
</dbReference>
<evidence type="ECO:0000259" key="3">
    <source>
        <dbReference type="SMART" id="SM01360"/>
    </source>
</evidence>
<comment type="similarity">
    <text evidence="1">Belongs to the protease inhibitor I39 (alpha-2-macroglobulin) family. Bacterial alpha-2-macroglobulin subfamily.</text>
</comment>
<keyword evidence="2" id="KW-0802">TPR repeat</keyword>
<reference evidence="4 5" key="1">
    <citation type="submission" date="2016-10" db="EMBL/GenBank/DDBJ databases">
        <authorList>
            <person name="de Groot N.N."/>
        </authorList>
    </citation>
    <scope>NUCLEOTIDE SEQUENCE [LARGE SCALE GENOMIC DNA]</scope>
    <source>
        <strain evidence="4 5">MP1X4</strain>
    </source>
</reference>
<dbReference type="InterPro" id="IPR051802">
    <property type="entry name" value="YfhM-like"/>
</dbReference>
<evidence type="ECO:0000256" key="1">
    <source>
        <dbReference type="ARBA" id="ARBA00010556"/>
    </source>
</evidence>
<dbReference type="InterPro" id="IPR019734">
    <property type="entry name" value="TPR_rpt"/>
</dbReference>
<dbReference type="Gene3D" id="2.60.40.1930">
    <property type="match status" value="1"/>
</dbReference>
<dbReference type="Gene3D" id="2.60.40.1120">
    <property type="entry name" value="Carboxypeptidase-like, regulatory domain"/>
    <property type="match status" value="1"/>
</dbReference>
<organism evidence="4 5">
    <name type="scientific">Mucilaginibacter mallensis</name>
    <dbReference type="NCBI Taxonomy" id="652787"/>
    <lineage>
        <taxon>Bacteria</taxon>
        <taxon>Pseudomonadati</taxon>
        <taxon>Bacteroidota</taxon>
        <taxon>Sphingobacteriia</taxon>
        <taxon>Sphingobacteriales</taxon>
        <taxon>Sphingobacteriaceae</taxon>
        <taxon>Mucilaginibacter</taxon>
    </lineage>
</organism>
<dbReference type="PANTHER" id="PTHR40094">
    <property type="entry name" value="ALPHA-2-MACROGLOBULIN HOMOLOG"/>
    <property type="match status" value="1"/>
</dbReference>
<feature type="repeat" description="TPR" evidence="2">
    <location>
        <begin position="312"/>
        <end position="345"/>
    </location>
</feature>
<dbReference type="InterPro" id="IPR001599">
    <property type="entry name" value="Macroglobln_a2"/>
</dbReference>
<dbReference type="PROSITE" id="PS50005">
    <property type="entry name" value="TPR"/>
    <property type="match status" value="1"/>
</dbReference>
<feature type="domain" description="Alpha-2-macroglobulin" evidence="3">
    <location>
        <begin position="1365"/>
        <end position="1455"/>
    </location>
</feature>
<gene>
    <name evidence="4" type="ORF">SAMN05216490_1160</name>
</gene>
<evidence type="ECO:0000256" key="2">
    <source>
        <dbReference type="PROSITE-ProRule" id="PRU00339"/>
    </source>
</evidence>
<dbReference type="SUPFAM" id="SSF49464">
    <property type="entry name" value="Carboxypeptidase regulatory domain-like"/>
    <property type="match status" value="1"/>
</dbReference>
<dbReference type="Pfam" id="PF17973">
    <property type="entry name" value="bMG10"/>
    <property type="match status" value="1"/>
</dbReference>
<dbReference type="Proteomes" id="UP000199679">
    <property type="component" value="Chromosome I"/>
</dbReference>
<dbReference type="InterPro" id="IPR008930">
    <property type="entry name" value="Terpenoid_cyclase/PrenylTrfase"/>
</dbReference>
<proteinExistence type="inferred from homology"/>
<dbReference type="Pfam" id="PF13715">
    <property type="entry name" value="CarbopepD_reg_2"/>
    <property type="match status" value="1"/>
</dbReference>
<evidence type="ECO:0000313" key="5">
    <source>
        <dbReference type="Proteomes" id="UP000199679"/>
    </source>
</evidence>
<dbReference type="SUPFAM" id="SSF48239">
    <property type="entry name" value="Terpenoid cyclases/Protein prenyltransferases"/>
    <property type="match status" value="1"/>
</dbReference>
<name>A0A1H1S844_MUCMA</name>
<accession>A0A1H1S844</accession>
<dbReference type="InterPro" id="IPR008969">
    <property type="entry name" value="CarboxyPept-like_regulatory"/>
</dbReference>
<protein>
    <submittedName>
        <fullName evidence="4">MG2 domain-containing protein</fullName>
    </submittedName>
</protein>
<dbReference type="Pfam" id="PF01835">
    <property type="entry name" value="MG2"/>
    <property type="match status" value="1"/>
</dbReference>
<dbReference type="GO" id="GO:0004866">
    <property type="term" value="F:endopeptidase inhibitor activity"/>
    <property type="evidence" value="ECO:0007669"/>
    <property type="project" value="InterPro"/>
</dbReference>